<dbReference type="AlphaFoldDB" id="A0A1X7G5G3"/>
<dbReference type="Gene3D" id="2.40.50.100">
    <property type="match status" value="1"/>
</dbReference>
<sequence length="462" mass="51109">MMLDDVRPVNAETEALAALLHLGKRARQARDRAELGFILVNETHGLAPYRQAALWLDGRVHALSGVVSVEANIPYVQWLEAIFRHLDRTQSRESPRSIEAGDLPADGAAQWGEWLPPEALWLPLPSSGKAPDGALLLARNHPWTLAEVDLVAEWAAIWGHAWALHQRTGLWRRHSGSGDERQSETVRGRLSRWARSWKLWAVAAAFCSLFLPVKLTVLAPAELVPLAPSIVRSPLDGVIDSIAVTPGQRVKANDPLFTFDRTSIAGKLLIAEKALDTVRTEYRQRAQQALFDEQSKSHLAVLQGQVAEKSVEVDYLRSLESRSIVTAPRDGIALFDDPTEWIGRPLVTGERVMMVADEKQVEVEAWLAPANAVPLPSGAPVTLYLNADPLQPLSASLHYIAHEAVRRPDGHYAYRVRATLMGEPQTARTGLKGTAKLEGERVPLVYWALRRPFADARAWLGL</sequence>
<reference evidence="3 4" key="1">
    <citation type="submission" date="2017-04" db="EMBL/GenBank/DDBJ databases">
        <authorList>
            <person name="Afonso C.L."/>
            <person name="Miller P.J."/>
            <person name="Scott M.A."/>
            <person name="Spackman E."/>
            <person name="Goraichik I."/>
            <person name="Dimitrov K.M."/>
            <person name="Suarez D.L."/>
            <person name="Swayne D.E."/>
        </authorList>
    </citation>
    <scope>NUCLEOTIDE SEQUENCE [LARGE SCALE GENOMIC DNA]</scope>
    <source>
        <strain evidence="3 4">A2P</strain>
    </source>
</reference>
<dbReference type="PANTHER" id="PTHR32347">
    <property type="entry name" value="EFFLUX SYSTEM COMPONENT YKNX-RELATED"/>
    <property type="match status" value="1"/>
</dbReference>
<dbReference type="Proteomes" id="UP000192936">
    <property type="component" value="Unassembled WGS sequence"/>
</dbReference>
<gene>
    <name evidence="3" type="ORF">SAMN02982917_3287</name>
</gene>
<dbReference type="EMBL" id="FXAK01000007">
    <property type="protein sequence ID" value="SMF64133.1"/>
    <property type="molecule type" value="Genomic_DNA"/>
</dbReference>
<keyword evidence="2" id="KW-0175">Coiled coil</keyword>
<dbReference type="InterPro" id="IPR050465">
    <property type="entry name" value="UPF0194_transport"/>
</dbReference>
<evidence type="ECO:0000313" key="4">
    <source>
        <dbReference type="Proteomes" id="UP000192936"/>
    </source>
</evidence>
<dbReference type="STRING" id="286727.SAMN02982917_3287"/>
<evidence type="ECO:0000313" key="3">
    <source>
        <dbReference type="EMBL" id="SMF64133.1"/>
    </source>
</evidence>
<evidence type="ECO:0000256" key="2">
    <source>
        <dbReference type="ARBA" id="ARBA00023054"/>
    </source>
</evidence>
<organism evidence="3 4">
    <name type="scientific">Azospirillum oryzae</name>
    <dbReference type="NCBI Taxonomy" id="286727"/>
    <lineage>
        <taxon>Bacteria</taxon>
        <taxon>Pseudomonadati</taxon>
        <taxon>Pseudomonadota</taxon>
        <taxon>Alphaproteobacteria</taxon>
        <taxon>Rhodospirillales</taxon>
        <taxon>Azospirillaceae</taxon>
        <taxon>Azospirillum</taxon>
    </lineage>
</organism>
<dbReference type="PANTHER" id="PTHR32347:SF23">
    <property type="entry name" value="BLL5650 PROTEIN"/>
    <property type="match status" value="1"/>
</dbReference>
<evidence type="ECO:0000256" key="1">
    <source>
        <dbReference type="ARBA" id="ARBA00004196"/>
    </source>
</evidence>
<comment type="subcellular location">
    <subcellularLocation>
        <location evidence="1">Cell envelope</location>
    </subcellularLocation>
</comment>
<dbReference type="SUPFAM" id="SSF111369">
    <property type="entry name" value="HlyD-like secretion proteins"/>
    <property type="match status" value="1"/>
</dbReference>
<dbReference type="RefSeq" id="WP_208621217.1">
    <property type="nucleotide sequence ID" value="NZ_FXAK01000007.1"/>
</dbReference>
<name>A0A1X7G5G3_9PROT</name>
<protein>
    <submittedName>
        <fullName evidence="3">Biotin-lipoyl like</fullName>
    </submittedName>
</protein>
<proteinExistence type="predicted"/>
<dbReference type="GO" id="GO:0030313">
    <property type="term" value="C:cell envelope"/>
    <property type="evidence" value="ECO:0007669"/>
    <property type="project" value="UniProtKB-SubCell"/>
</dbReference>
<accession>A0A1X7G5G3</accession>